<dbReference type="PANTHER" id="PTHR13276">
    <property type="entry name" value="GUANINE NUCLEOTIDE EXCHANGE FACTOR MSS4"/>
    <property type="match status" value="1"/>
</dbReference>
<dbReference type="GO" id="GO:0016020">
    <property type="term" value="C:membrane"/>
    <property type="evidence" value="ECO:0007669"/>
    <property type="project" value="TreeGrafter"/>
</dbReference>
<evidence type="ECO:0000313" key="4">
    <source>
        <dbReference type="EMBL" id="KNE70649.1"/>
    </source>
</evidence>
<organism evidence="4 5">
    <name type="scientific">Allomyces macrogynus (strain ATCC 38327)</name>
    <name type="common">Allomyces javanicus var. macrogynus</name>
    <dbReference type="NCBI Taxonomy" id="578462"/>
    <lineage>
        <taxon>Eukaryota</taxon>
        <taxon>Fungi</taxon>
        <taxon>Fungi incertae sedis</taxon>
        <taxon>Blastocladiomycota</taxon>
        <taxon>Blastocladiomycetes</taxon>
        <taxon>Blastocladiales</taxon>
        <taxon>Blastocladiaceae</taxon>
        <taxon>Allomyces</taxon>
    </lineage>
</organism>
<reference evidence="5" key="2">
    <citation type="submission" date="2009-11" db="EMBL/GenBank/DDBJ databases">
        <title>The Genome Sequence of Allomyces macrogynus strain ATCC 38327.</title>
        <authorList>
            <consortium name="The Broad Institute Genome Sequencing Platform"/>
            <person name="Russ C."/>
            <person name="Cuomo C."/>
            <person name="Shea T."/>
            <person name="Young S.K."/>
            <person name="Zeng Q."/>
            <person name="Koehrsen M."/>
            <person name="Haas B."/>
            <person name="Borodovsky M."/>
            <person name="Guigo R."/>
            <person name="Alvarado L."/>
            <person name="Berlin A."/>
            <person name="Borenstein D."/>
            <person name="Chen Z."/>
            <person name="Engels R."/>
            <person name="Freedman E."/>
            <person name="Gellesch M."/>
            <person name="Goldberg J."/>
            <person name="Griggs A."/>
            <person name="Gujja S."/>
            <person name="Heiman D."/>
            <person name="Hepburn T."/>
            <person name="Howarth C."/>
            <person name="Jen D."/>
            <person name="Larson L."/>
            <person name="Lewis B."/>
            <person name="Mehta T."/>
            <person name="Park D."/>
            <person name="Pearson M."/>
            <person name="Roberts A."/>
            <person name="Saif S."/>
            <person name="Shenoy N."/>
            <person name="Sisk P."/>
            <person name="Stolte C."/>
            <person name="Sykes S."/>
            <person name="Walk T."/>
            <person name="White J."/>
            <person name="Yandava C."/>
            <person name="Burger G."/>
            <person name="Gray M.W."/>
            <person name="Holland P.W.H."/>
            <person name="King N."/>
            <person name="Lang F.B.F."/>
            <person name="Roger A.J."/>
            <person name="Ruiz-Trillo I."/>
            <person name="Lander E."/>
            <person name="Nusbaum C."/>
        </authorList>
    </citation>
    <scope>NUCLEOTIDE SEQUENCE [LARGE SCALE GENOMIC DNA]</scope>
    <source>
        <strain evidence="5">ATCC 38327</strain>
    </source>
</reference>
<evidence type="ECO:0000256" key="1">
    <source>
        <dbReference type="ARBA" id="ARBA00022448"/>
    </source>
</evidence>
<dbReference type="PANTHER" id="PTHR13276:SF0">
    <property type="entry name" value="GUANINE NUCLEOTIDE EXCHANGE FACTOR MSS4"/>
    <property type="match status" value="1"/>
</dbReference>
<reference evidence="4 5" key="1">
    <citation type="submission" date="2009-11" db="EMBL/GenBank/DDBJ databases">
        <title>Annotation of Allomyces macrogynus ATCC 38327.</title>
        <authorList>
            <consortium name="The Broad Institute Genome Sequencing Platform"/>
            <person name="Russ C."/>
            <person name="Cuomo C."/>
            <person name="Burger G."/>
            <person name="Gray M.W."/>
            <person name="Holland P.W.H."/>
            <person name="King N."/>
            <person name="Lang F.B.F."/>
            <person name="Roger A.J."/>
            <person name="Ruiz-Trillo I."/>
            <person name="Young S.K."/>
            <person name="Zeng Q."/>
            <person name="Gargeya S."/>
            <person name="Fitzgerald M."/>
            <person name="Haas B."/>
            <person name="Abouelleil A."/>
            <person name="Alvarado L."/>
            <person name="Arachchi H.M."/>
            <person name="Berlin A."/>
            <person name="Chapman S.B."/>
            <person name="Gearin G."/>
            <person name="Goldberg J."/>
            <person name="Griggs A."/>
            <person name="Gujja S."/>
            <person name="Hansen M."/>
            <person name="Heiman D."/>
            <person name="Howarth C."/>
            <person name="Larimer J."/>
            <person name="Lui A."/>
            <person name="MacDonald P.J.P."/>
            <person name="McCowen C."/>
            <person name="Montmayeur A."/>
            <person name="Murphy C."/>
            <person name="Neiman D."/>
            <person name="Pearson M."/>
            <person name="Priest M."/>
            <person name="Roberts A."/>
            <person name="Saif S."/>
            <person name="Shea T."/>
            <person name="Sisk P."/>
            <person name="Stolte C."/>
            <person name="Sykes S."/>
            <person name="Wortman J."/>
            <person name="Nusbaum C."/>
            <person name="Birren B."/>
        </authorList>
    </citation>
    <scope>NUCLEOTIDE SEQUENCE [LARGE SCALE GENOMIC DNA]</scope>
    <source>
        <strain evidence="4 5">ATCC 38327</strain>
    </source>
</reference>
<dbReference type="InterPro" id="IPR011323">
    <property type="entry name" value="Mss4/transl-control_tumour"/>
</dbReference>
<dbReference type="AlphaFoldDB" id="A0A0L0T7X0"/>
<keyword evidence="2" id="KW-0344">Guanine-nucleotide releasing factor</keyword>
<name>A0A0L0T7X0_ALLM3</name>
<evidence type="ECO:0000256" key="2">
    <source>
        <dbReference type="ARBA" id="ARBA00022658"/>
    </source>
</evidence>
<sequence length="160" mass="17165">MTFTTEQVAAALAAQQERDRAAPRQQGLARLHDAPANHVATTANTNACAIYCPSEHCQCLILRANVAPLETVTDAPDLAALPGINLGAVNATDARYYAVPSMMHFENVGFSKTVGNGVKYLCCADCDLGPLGFMRTNPGRTPTCYLKVARLRYKVPPPSE</sequence>
<dbReference type="PROSITE" id="PS51796">
    <property type="entry name" value="MSS4"/>
    <property type="match status" value="1"/>
</dbReference>
<dbReference type="eggNOG" id="KOG4113">
    <property type="taxonomic scope" value="Eukaryota"/>
</dbReference>
<evidence type="ECO:0008006" key="6">
    <source>
        <dbReference type="Google" id="ProtNLM"/>
    </source>
</evidence>
<dbReference type="InterPro" id="IPR011057">
    <property type="entry name" value="Mss4-like_sf"/>
</dbReference>
<keyword evidence="3" id="KW-0653">Protein transport</keyword>
<dbReference type="GO" id="GO:0007264">
    <property type="term" value="P:small GTPase-mediated signal transduction"/>
    <property type="evidence" value="ECO:0007669"/>
    <property type="project" value="InterPro"/>
</dbReference>
<dbReference type="Pfam" id="PF04421">
    <property type="entry name" value="Mss4"/>
    <property type="match status" value="1"/>
</dbReference>
<dbReference type="GO" id="GO:0005829">
    <property type="term" value="C:cytosol"/>
    <property type="evidence" value="ECO:0007669"/>
    <property type="project" value="TreeGrafter"/>
</dbReference>
<dbReference type="GO" id="GO:0006892">
    <property type="term" value="P:post-Golgi vesicle-mediated transport"/>
    <property type="evidence" value="ECO:0007669"/>
    <property type="project" value="TreeGrafter"/>
</dbReference>
<dbReference type="InterPro" id="IPR007515">
    <property type="entry name" value="Mss4"/>
</dbReference>
<evidence type="ECO:0000313" key="5">
    <source>
        <dbReference type="Proteomes" id="UP000054350"/>
    </source>
</evidence>
<dbReference type="SUPFAM" id="SSF51316">
    <property type="entry name" value="Mss4-like"/>
    <property type="match status" value="1"/>
</dbReference>
<evidence type="ECO:0000256" key="3">
    <source>
        <dbReference type="ARBA" id="ARBA00022927"/>
    </source>
</evidence>
<dbReference type="OrthoDB" id="30840at2759"/>
<dbReference type="Proteomes" id="UP000054350">
    <property type="component" value="Unassembled WGS sequence"/>
</dbReference>
<dbReference type="GO" id="GO:0005085">
    <property type="term" value="F:guanyl-nucleotide exchange factor activity"/>
    <property type="evidence" value="ECO:0007669"/>
    <property type="project" value="UniProtKB-KW"/>
</dbReference>
<protein>
    <recommendedName>
        <fullName evidence="6">Mss4-like protein</fullName>
    </recommendedName>
</protein>
<dbReference type="Gene3D" id="2.170.150.10">
    <property type="entry name" value="Metal Binding Protein, Guanine Nucleotide Exchange Factor, Chain A"/>
    <property type="match status" value="1"/>
</dbReference>
<gene>
    <name evidence="4" type="ORF">AMAG_15406</name>
</gene>
<accession>A0A0L0T7X0</accession>
<keyword evidence="1" id="KW-0813">Transport</keyword>
<dbReference type="EMBL" id="GG745367">
    <property type="protein sequence ID" value="KNE70649.1"/>
    <property type="molecule type" value="Genomic_DNA"/>
</dbReference>
<dbReference type="GO" id="GO:0015031">
    <property type="term" value="P:protein transport"/>
    <property type="evidence" value="ECO:0007669"/>
    <property type="project" value="UniProtKB-KW"/>
</dbReference>
<dbReference type="GO" id="GO:0008270">
    <property type="term" value="F:zinc ion binding"/>
    <property type="evidence" value="ECO:0007669"/>
    <property type="project" value="TreeGrafter"/>
</dbReference>
<dbReference type="VEuPathDB" id="FungiDB:AMAG_15406"/>
<keyword evidence="5" id="KW-1185">Reference proteome</keyword>
<dbReference type="STRING" id="578462.A0A0L0T7X0"/>
<proteinExistence type="predicted"/>